<dbReference type="AlphaFoldDB" id="K6GLI5"/>
<feature type="chain" id="PRO_5003891354" evidence="1">
    <location>
        <begin position="27"/>
        <end position="280"/>
    </location>
</feature>
<protein>
    <submittedName>
        <fullName evidence="2">Uncharacterized protein</fullName>
    </submittedName>
</protein>
<comment type="caution">
    <text evidence="2">The sequence shown here is derived from an EMBL/GenBank/DDBJ whole genome shotgun (WGS) entry which is preliminary data.</text>
</comment>
<dbReference type="EMBL" id="ALAO01000329">
    <property type="protein sequence ID" value="EKO37886.1"/>
    <property type="molecule type" value="Genomic_DNA"/>
</dbReference>
<name>K6GLI5_9BACT</name>
<proteinExistence type="predicted"/>
<keyword evidence="1" id="KW-0732">Signal</keyword>
<reference evidence="2 3" key="1">
    <citation type="submission" date="2012-07" db="EMBL/GenBank/DDBJ databases">
        <title>Draft genome sequence of Desulfovibrio magneticus str. Maddingley MBC34 obtained from a metagenomic sequence of a methanogenic enrichment isolated from coal-seam formation water in Victoria, Australia.</title>
        <authorList>
            <person name="Greenfield P."/>
            <person name="Hendry P."/>
            <person name="Li D."/>
            <person name="Rosewarne C.P."/>
            <person name="Tran-Dinh N."/>
            <person name="Elbourne L.D.H."/>
            <person name="Paulsen I.T."/>
            <person name="Midgley D.J."/>
        </authorList>
    </citation>
    <scope>NUCLEOTIDE SEQUENCE [LARGE SCALE GENOMIC DNA]</scope>
    <source>
        <strain evidence="3">Maddingley MBC34</strain>
    </source>
</reference>
<feature type="signal peptide" evidence="1">
    <location>
        <begin position="1"/>
        <end position="26"/>
    </location>
</feature>
<evidence type="ECO:0000313" key="3">
    <source>
        <dbReference type="Proteomes" id="UP000006272"/>
    </source>
</evidence>
<evidence type="ECO:0000313" key="2">
    <source>
        <dbReference type="EMBL" id="EKO37886.1"/>
    </source>
</evidence>
<evidence type="ECO:0000256" key="1">
    <source>
        <dbReference type="SAM" id="SignalP"/>
    </source>
</evidence>
<organism evidence="2 3">
    <name type="scientific">Solidesulfovibrio magneticus str. Maddingley MBC34</name>
    <dbReference type="NCBI Taxonomy" id="1206767"/>
    <lineage>
        <taxon>Bacteria</taxon>
        <taxon>Pseudomonadati</taxon>
        <taxon>Thermodesulfobacteriota</taxon>
        <taxon>Desulfovibrionia</taxon>
        <taxon>Desulfovibrionales</taxon>
        <taxon>Desulfovibrionaceae</taxon>
        <taxon>Solidesulfovibrio</taxon>
    </lineage>
</organism>
<dbReference type="Proteomes" id="UP000006272">
    <property type="component" value="Unassembled WGS sequence"/>
</dbReference>
<dbReference type="PATRIC" id="fig|1206767.3.peg.3361"/>
<accession>K6GLI5</accession>
<gene>
    <name evidence="2" type="ORF">B193_3434</name>
</gene>
<sequence>MQRFRPIAAACLVILTAITIPGLGHAGAGFDAPAWPDSRLTLADLALAVFPAADYDRQAGTLVTGPEKTLRQPGIRQRAVLPENTSISAVRAMTVRGEGKPYLVTLWTADASVGHPGDTSVILAVFPEGAKEPTDVVSVQTDVFCDNDDGKRLDLGPDEGFFIRNHHSNSNQSYLETGLFHVIDGRLRRIASVFTLDVRLDCSSTFFERLSWRTTASPSGQRPDVAAAVAVSPDPDCPGGKTAVRRQTFAETYRYDPTRKQYRPRGQGFAGLDRFNEKHF</sequence>